<reference evidence="2 3" key="1">
    <citation type="submission" date="2020-07" db="EMBL/GenBank/DDBJ databases">
        <title>Natrinema (YPL30) sp. nov. and Haloterrigena xxxxxx (YPL8) sp. nov., isolated from a salt mine.</title>
        <authorList>
            <person name="Cui H."/>
        </authorList>
    </citation>
    <scope>NUCLEOTIDE SEQUENCE [LARGE SCALE GENOMIC DNA]</scope>
    <source>
        <strain evidence="2 3">YPL13</strain>
    </source>
</reference>
<name>A0A7D6CP99_9EURY</name>
<dbReference type="InterPro" id="IPR040624">
    <property type="entry name" value="HalOD1"/>
</dbReference>
<dbReference type="RefSeq" id="WP_180841473.1">
    <property type="nucleotide sequence ID" value="NZ_CP059154.1"/>
</dbReference>
<dbReference type="Pfam" id="PF18545">
    <property type="entry name" value="HalOD1"/>
    <property type="match status" value="1"/>
</dbReference>
<evidence type="ECO:0000259" key="1">
    <source>
        <dbReference type="Pfam" id="PF18545"/>
    </source>
</evidence>
<proteinExistence type="predicted"/>
<accession>A0A7D6CP99</accession>
<feature type="domain" description="Halobacterial output" evidence="1">
    <location>
        <begin position="18"/>
        <end position="80"/>
    </location>
</feature>
<protein>
    <recommendedName>
        <fullName evidence="1">Halobacterial output domain-containing protein</fullName>
    </recommendedName>
</protein>
<dbReference type="KEGG" id="nay:HYG81_01345"/>
<dbReference type="GeneID" id="56141808"/>
<keyword evidence="3" id="KW-1185">Reference proteome</keyword>
<dbReference type="AlphaFoldDB" id="A0A7D6CP99"/>
<organism evidence="2 3">
    <name type="scientific">Natrinema zhouii</name>
    <dbReference type="NCBI Taxonomy" id="1710539"/>
    <lineage>
        <taxon>Archaea</taxon>
        <taxon>Methanobacteriati</taxon>
        <taxon>Methanobacteriota</taxon>
        <taxon>Stenosarchaea group</taxon>
        <taxon>Halobacteria</taxon>
        <taxon>Halobacteriales</taxon>
        <taxon>Natrialbaceae</taxon>
        <taxon>Natrinema</taxon>
    </lineage>
</organism>
<evidence type="ECO:0000313" key="2">
    <source>
        <dbReference type="EMBL" id="QLK26298.1"/>
    </source>
</evidence>
<evidence type="ECO:0000313" key="3">
    <source>
        <dbReference type="Proteomes" id="UP000510869"/>
    </source>
</evidence>
<dbReference type="EMBL" id="CP059154">
    <property type="protein sequence ID" value="QLK26298.1"/>
    <property type="molecule type" value="Genomic_DNA"/>
</dbReference>
<gene>
    <name evidence="2" type="ORF">HYG81_01345</name>
</gene>
<dbReference type="OrthoDB" id="327217at2157"/>
<sequence length="90" mass="10405">MGLENPEQQLLVEYEIPEDESVSMAAIYAVSSLKECEPWELSPLYRTIDPEMLDDLCKSQQNGIVKFVYSDFHITVEQGEYLLLRPADYE</sequence>
<dbReference type="Proteomes" id="UP000510869">
    <property type="component" value="Chromosome"/>
</dbReference>